<evidence type="ECO:0000313" key="2">
    <source>
        <dbReference type="EMBL" id="WOO40290.1"/>
    </source>
</evidence>
<dbReference type="KEGG" id="puo:RZN69_16850"/>
<evidence type="ECO:0000256" key="1">
    <source>
        <dbReference type="SAM" id="Phobius"/>
    </source>
</evidence>
<keyword evidence="3" id="KW-1185">Reference proteome</keyword>
<keyword evidence="1" id="KW-0472">Membrane</keyword>
<proteinExistence type="predicted"/>
<accession>A0AAQ3QUU7</accession>
<keyword evidence="1" id="KW-1133">Transmembrane helix</keyword>
<organism evidence="2 3">
    <name type="scientific">Rubellicoccus peritrichatus</name>
    <dbReference type="NCBI Taxonomy" id="3080537"/>
    <lineage>
        <taxon>Bacteria</taxon>
        <taxon>Pseudomonadati</taxon>
        <taxon>Verrucomicrobiota</taxon>
        <taxon>Opitutia</taxon>
        <taxon>Puniceicoccales</taxon>
        <taxon>Cerasicoccaceae</taxon>
        <taxon>Rubellicoccus</taxon>
    </lineage>
</organism>
<protein>
    <submittedName>
        <fullName evidence="2">Uncharacterized protein</fullName>
    </submittedName>
</protein>
<dbReference type="Proteomes" id="UP001304300">
    <property type="component" value="Chromosome"/>
</dbReference>
<name>A0AAQ3QUU7_9BACT</name>
<dbReference type="AlphaFoldDB" id="A0AAQ3QUU7"/>
<dbReference type="EMBL" id="CP136920">
    <property type="protein sequence ID" value="WOO40290.1"/>
    <property type="molecule type" value="Genomic_DNA"/>
</dbReference>
<evidence type="ECO:0000313" key="3">
    <source>
        <dbReference type="Proteomes" id="UP001304300"/>
    </source>
</evidence>
<reference evidence="2 3" key="1">
    <citation type="submission" date="2023-10" db="EMBL/GenBank/DDBJ databases">
        <title>Rubellicoccus peritrichatus gen. nov., sp. nov., isolated from an algae of coral reef tank.</title>
        <authorList>
            <person name="Luo J."/>
        </authorList>
    </citation>
    <scope>NUCLEOTIDE SEQUENCE [LARGE SCALE GENOMIC DNA]</scope>
    <source>
        <strain evidence="2 3">CR14</strain>
    </source>
</reference>
<gene>
    <name evidence="2" type="ORF">RZN69_16850</name>
</gene>
<keyword evidence="1" id="KW-0812">Transmembrane</keyword>
<dbReference type="RefSeq" id="WP_317832464.1">
    <property type="nucleotide sequence ID" value="NZ_CP136920.1"/>
</dbReference>
<sequence length="266" mass="28135">MSAQFQLYEGFDTPGTYANDIDITTQSPSGGIGDWVGDWSSVQAGVGGEFKSVSASMNYTDTSGNILQTTNGSLQRTGGATTTINRALDQSLYTSSVPQNGGTSWFSLIVDVDNTGPSTRFDFNVGDGQNRGPGFVLDSNGVLSARINNAGFDNTTTLSDGVYFLLGRTTFSISTNPTLDLWINPILDESELGAASLTVTGGSFGASETDQVTLRTRNGSIAHVDEIRVANTFDGVVTVIPEPAYSVVALTLITIGGMLIMRRKRN</sequence>
<feature type="transmembrane region" description="Helical" evidence="1">
    <location>
        <begin position="243"/>
        <end position="261"/>
    </location>
</feature>